<evidence type="ECO:0000313" key="4">
    <source>
        <dbReference type="Proteomes" id="UP000246018"/>
    </source>
</evidence>
<keyword evidence="2" id="KW-0472">Membrane</keyword>
<feature type="transmembrane region" description="Helical" evidence="2">
    <location>
        <begin position="74"/>
        <end position="94"/>
    </location>
</feature>
<feature type="region of interest" description="Disordered" evidence="1">
    <location>
        <begin position="1"/>
        <end position="28"/>
    </location>
</feature>
<proteinExistence type="predicted"/>
<name>A0A2T8F7Y6_9ACTN</name>
<dbReference type="AlphaFoldDB" id="A0A2T8F7Y6"/>
<dbReference type="Proteomes" id="UP000246018">
    <property type="component" value="Unassembled WGS sequence"/>
</dbReference>
<feature type="transmembrane region" description="Helical" evidence="2">
    <location>
        <begin position="41"/>
        <end position="65"/>
    </location>
</feature>
<evidence type="ECO:0000313" key="3">
    <source>
        <dbReference type="EMBL" id="PVG81777.1"/>
    </source>
</evidence>
<evidence type="ECO:0000256" key="1">
    <source>
        <dbReference type="SAM" id="MobiDB-lite"/>
    </source>
</evidence>
<accession>A0A2T8F7Y6</accession>
<comment type="caution">
    <text evidence="3">The sequence shown here is derived from an EMBL/GenBank/DDBJ whole genome shotgun (WGS) entry which is preliminary data.</text>
</comment>
<dbReference type="OrthoDB" id="3788664at2"/>
<evidence type="ECO:0000256" key="2">
    <source>
        <dbReference type="SAM" id="Phobius"/>
    </source>
</evidence>
<feature type="compositionally biased region" description="Basic and acidic residues" evidence="1">
    <location>
        <begin position="15"/>
        <end position="28"/>
    </location>
</feature>
<dbReference type="EMBL" id="QDGZ01000007">
    <property type="protein sequence ID" value="PVG81777.1"/>
    <property type="molecule type" value="Genomic_DNA"/>
</dbReference>
<protein>
    <submittedName>
        <fullName evidence="3">Uncharacterized protein</fullName>
    </submittedName>
</protein>
<reference evidence="3 4" key="1">
    <citation type="submission" date="2018-04" db="EMBL/GenBank/DDBJ databases">
        <title>Genome of Nocardioides gansuensis WSJ-1.</title>
        <authorList>
            <person name="Wu S."/>
            <person name="Wang G."/>
        </authorList>
    </citation>
    <scope>NUCLEOTIDE SEQUENCE [LARGE SCALE GENOMIC DNA]</scope>
    <source>
        <strain evidence="3 4">WSJ-1</strain>
    </source>
</reference>
<keyword evidence="2" id="KW-1133">Transmembrane helix</keyword>
<feature type="transmembrane region" description="Helical" evidence="2">
    <location>
        <begin position="100"/>
        <end position="118"/>
    </location>
</feature>
<organism evidence="3 4">
    <name type="scientific">Nocardioides gansuensis</name>
    <dbReference type="NCBI Taxonomy" id="2138300"/>
    <lineage>
        <taxon>Bacteria</taxon>
        <taxon>Bacillati</taxon>
        <taxon>Actinomycetota</taxon>
        <taxon>Actinomycetes</taxon>
        <taxon>Propionibacteriales</taxon>
        <taxon>Nocardioidaceae</taxon>
        <taxon>Nocardioides</taxon>
    </lineage>
</organism>
<dbReference type="RefSeq" id="WP_116573542.1">
    <property type="nucleotide sequence ID" value="NZ_QDGZ01000007.1"/>
</dbReference>
<sequence length="120" mass="13318">MTDPQGQPRPRRPRHLMDPDAPRQPRDFDREMKSLSRVQRWVMSALVVTTLFHLAAGLVIAALFLDDPRPGAEIGLCVIAGAFGVIAIAMGFVIHKRSPFTPWLALGLLPTVIGIWLVNR</sequence>
<keyword evidence="2" id="KW-0812">Transmembrane</keyword>
<gene>
    <name evidence="3" type="ORF">DDE18_17575</name>
</gene>
<keyword evidence="4" id="KW-1185">Reference proteome</keyword>